<dbReference type="EC" id="2.7.11.1" evidence="2"/>
<evidence type="ECO:0000256" key="10">
    <source>
        <dbReference type="ARBA" id="ARBA00047899"/>
    </source>
</evidence>
<dbReference type="Gene3D" id="3.30.200.20">
    <property type="entry name" value="Phosphorylase Kinase, domain 1"/>
    <property type="match status" value="1"/>
</dbReference>
<dbReference type="EMBL" id="DRWN01000066">
    <property type="protein sequence ID" value="HHK69038.1"/>
    <property type="molecule type" value="Genomic_DNA"/>
</dbReference>
<evidence type="ECO:0000256" key="11">
    <source>
        <dbReference type="ARBA" id="ARBA00048679"/>
    </source>
</evidence>
<keyword evidence="8" id="KW-0067">ATP-binding</keyword>
<accession>A0A7C5LAR3</accession>
<reference evidence="13" key="1">
    <citation type="journal article" date="2020" name="mSystems">
        <title>Genome- and Community-Level Interaction Insights into Carbon Utilization and Element Cycling Functions of Hydrothermarchaeota in Hydrothermal Sediment.</title>
        <authorList>
            <person name="Zhou Z."/>
            <person name="Liu Y."/>
            <person name="Xu W."/>
            <person name="Pan J."/>
            <person name="Luo Z.H."/>
            <person name="Li M."/>
        </authorList>
    </citation>
    <scope>NUCLEOTIDE SEQUENCE [LARGE SCALE GENOMIC DNA]</scope>
    <source>
        <strain evidence="13">SpSt-1056</strain>
    </source>
</reference>
<evidence type="ECO:0000256" key="7">
    <source>
        <dbReference type="ARBA" id="ARBA00022777"/>
    </source>
</evidence>
<keyword evidence="5" id="KW-0479">Metal-binding</keyword>
<name>A0A7C5LAR3_CALS0</name>
<feature type="domain" description="Protein kinase" evidence="12">
    <location>
        <begin position="57"/>
        <end position="265"/>
    </location>
</feature>
<keyword evidence="9" id="KW-0460">Magnesium</keyword>
<organism evidence="13">
    <name type="scientific">Caldiarchaeum subterraneum</name>
    <dbReference type="NCBI Taxonomy" id="311458"/>
    <lineage>
        <taxon>Archaea</taxon>
        <taxon>Nitrososphaerota</taxon>
        <taxon>Candidatus Caldarchaeales</taxon>
        <taxon>Candidatus Caldarchaeaceae</taxon>
        <taxon>Candidatus Caldarchaeum</taxon>
    </lineage>
</organism>
<evidence type="ECO:0000313" key="13">
    <source>
        <dbReference type="EMBL" id="HHK69038.1"/>
    </source>
</evidence>
<evidence type="ECO:0000256" key="5">
    <source>
        <dbReference type="ARBA" id="ARBA00022723"/>
    </source>
</evidence>
<evidence type="ECO:0000256" key="4">
    <source>
        <dbReference type="ARBA" id="ARBA00022679"/>
    </source>
</evidence>
<dbReference type="Gene3D" id="1.10.510.10">
    <property type="entry name" value="Transferase(Phosphotransferase) domain 1"/>
    <property type="match status" value="1"/>
</dbReference>
<dbReference type="Pfam" id="PF01163">
    <property type="entry name" value="RIO1"/>
    <property type="match status" value="1"/>
</dbReference>
<evidence type="ECO:0000259" key="12">
    <source>
        <dbReference type="PROSITE" id="PS50011"/>
    </source>
</evidence>
<dbReference type="PROSITE" id="PS50011">
    <property type="entry name" value="PROTEIN_KINASE_DOM"/>
    <property type="match status" value="1"/>
</dbReference>
<evidence type="ECO:0000256" key="3">
    <source>
        <dbReference type="ARBA" id="ARBA00022527"/>
    </source>
</evidence>
<evidence type="ECO:0000256" key="1">
    <source>
        <dbReference type="ARBA" id="ARBA00009196"/>
    </source>
</evidence>
<sequence>MSQWDKAERKLSLKEYRKDREQRYLVKRSELDESLEEVFDGQTLMTVYDMLNTGRLRKVMGVVSTGKESRIYHGVDGSGLEVAVKIYLVSTAEFRRNRLQYVVNDPRFKKIPRNFRRFIYLWSEREYANLTQAFNAGVPVPKPLFQQNNVLVMEFLGENGVRYPLLHEEKFEPDELETIFNQVVEILAKLYNDGGMVHGDLSQYNIMVGKGLKLYLIDLAQAVAKDHPMAETFLTHGVSVLSSFFTKAGLRVDGEEMLKKIRRGG</sequence>
<comment type="caution">
    <text evidence="13">The sequence shown here is derived from an EMBL/GenBank/DDBJ whole genome shotgun (WGS) entry which is preliminary data.</text>
</comment>
<comment type="similarity">
    <text evidence="1">Belongs to the protein kinase superfamily. RIO-type Ser/Thr kinase family.</text>
</comment>
<keyword evidence="4" id="KW-0808">Transferase</keyword>
<evidence type="ECO:0000256" key="2">
    <source>
        <dbReference type="ARBA" id="ARBA00012513"/>
    </source>
</evidence>
<evidence type="ECO:0000256" key="8">
    <source>
        <dbReference type="ARBA" id="ARBA00022840"/>
    </source>
</evidence>
<dbReference type="AlphaFoldDB" id="A0A7C5LAR3"/>
<dbReference type="SUPFAM" id="SSF56112">
    <property type="entry name" value="Protein kinase-like (PK-like)"/>
    <property type="match status" value="1"/>
</dbReference>
<dbReference type="InterPro" id="IPR008266">
    <property type="entry name" value="Tyr_kinase_AS"/>
</dbReference>
<dbReference type="CDD" id="cd05145">
    <property type="entry name" value="RIO1_like"/>
    <property type="match status" value="1"/>
</dbReference>
<evidence type="ECO:0000256" key="6">
    <source>
        <dbReference type="ARBA" id="ARBA00022741"/>
    </source>
</evidence>
<dbReference type="GO" id="GO:0004674">
    <property type="term" value="F:protein serine/threonine kinase activity"/>
    <property type="evidence" value="ECO:0007669"/>
    <property type="project" value="UniProtKB-KW"/>
</dbReference>
<dbReference type="InterPro" id="IPR051272">
    <property type="entry name" value="RIO-type_Ser/Thr_kinase"/>
</dbReference>
<protein>
    <recommendedName>
        <fullName evidence="2">non-specific serine/threonine protein kinase</fullName>
        <ecNumber evidence="2">2.7.11.1</ecNumber>
    </recommendedName>
</protein>
<keyword evidence="6" id="KW-0547">Nucleotide-binding</keyword>
<dbReference type="PROSITE" id="PS00109">
    <property type="entry name" value="PROTEIN_KINASE_TYR"/>
    <property type="match status" value="1"/>
</dbReference>
<dbReference type="GO" id="GO:0005524">
    <property type="term" value="F:ATP binding"/>
    <property type="evidence" value="ECO:0007669"/>
    <property type="project" value="UniProtKB-KW"/>
</dbReference>
<gene>
    <name evidence="13" type="ORF">ENM11_07845</name>
</gene>
<dbReference type="GO" id="GO:0046872">
    <property type="term" value="F:metal ion binding"/>
    <property type="evidence" value="ECO:0007669"/>
    <property type="project" value="UniProtKB-KW"/>
</dbReference>
<proteinExistence type="inferred from homology"/>
<comment type="catalytic activity">
    <reaction evidence="10">
        <text>L-threonyl-[protein] + ATP = O-phospho-L-threonyl-[protein] + ADP + H(+)</text>
        <dbReference type="Rhea" id="RHEA:46608"/>
        <dbReference type="Rhea" id="RHEA-COMP:11060"/>
        <dbReference type="Rhea" id="RHEA-COMP:11605"/>
        <dbReference type="ChEBI" id="CHEBI:15378"/>
        <dbReference type="ChEBI" id="CHEBI:30013"/>
        <dbReference type="ChEBI" id="CHEBI:30616"/>
        <dbReference type="ChEBI" id="CHEBI:61977"/>
        <dbReference type="ChEBI" id="CHEBI:456216"/>
        <dbReference type="EC" id="2.7.11.1"/>
    </reaction>
</comment>
<dbReference type="InterPro" id="IPR000687">
    <property type="entry name" value="RIO_kinase"/>
</dbReference>
<dbReference type="SMART" id="SM00090">
    <property type="entry name" value="RIO"/>
    <property type="match status" value="1"/>
</dbReference>
<keyword evidence="3" id="KW-0723">Serine/threonine-protein kinase</keyword>
<dbReference type="InterPro" id="IPR000719">
    <property type="entry name" value="Prot_kinase_dom"/>
</dbReference>
<keyword evidence="7 13" id="KW-0418">Kinase</keyword>
<dbReference type="PANTHER" id="PTHR45723">
    <property type="entry name" value="SERINE/THREONINE-PROTEIN KINASE RIO1"/>
    <property type="match status" value="1"/>
</dbReference>
<dbReference type="InterPro" id="IPR011009">
    <property type="entry name" value="Kinase-like_dom_sf"/>
</dbReference>
<comment type="catalytic activity">
    <reaction evidence="11">
        <text>L-seryl-[protein] + ATP = O-phospho-L-seryl-[protein] + ADP + H(+)</text>
        <dbReference type="Rhea" id="RHEA:17989"/>
        <dbReference type="Rhea" id="RHEA-COMP:9863"/>
        <dbReference type="Rhea" id="RHEA-COMP:11604"/>
        <dbReference type="ChEBI" id="CHEBI:15378"/>
        <dbReference type="ChEBI" id="CHEBI:29999"/>
        <dbReference type="ChEBI" id="CHEBI:30616"/>
        <dbReference type="ChEBI" id="CHEBI:83421"/>
        <dbReference type="ChEBI" id="CHEBI:456216"/>
        <dbReference type="EC" id="2.7.11.1"/>
    </reaction>
</comment>
<dbReference type="InterPro" id="IPR018934">
    <property type="entry name" value="RIO_dom"/>
</dbReference>
<evidence type="ECO:0000256" key="9">
    <source>
        <dbReference type="ARBA" id="ARBA00022842"/>
    </source>
</evidence>